<protein>
    <submittedName>
        <fullName evidence="2">Zf-TFIIB domain-containing protein</fullName>
    </submittedName>
</protein>
<dbReference type="Proteomes" id="UP001324533">
    <property type="component" value="Chromosome"/>
</dbReference>
<evidence type="ECO:0000256" key="1">
    <source>
        <dbReference type="SAM" id="MobiDB-lite"/>
    </source>
</evidence>
<dbReference type="RefSeq" id="WP_322410074.1">
    <property type="nucleotide sequence ID" value="NZ_CP139779.1"/>
</dbReference>
<feature type="region of interest" description="Disordered" evidence="1">
    <location>
        <begin position="51"/>
        <end position="71"/>
    </location>
</feature>
<dbReference type="EMBL" id="CP139779">
    <property type="protein sequence ID" value="WQB69946.1"/>
    <property type="molecule type" value="Genomic_DNA"/>
</dbReference>
<proteinExistence type="predicted"/>
<gene>
    <name evidence="2" type="ORF">T9R20_14785</name>
</gene>
<organism evidence="2 3">
    <name type="scientific">Microbacterium invictum</name>
    <dbReference type="NCBI Taxonomy" id="515415"/>
    <lineage>
        <taxon>Bacteria</taxon>
        <taxon>Bacillati</taxon>
        <taxon>Actinomycetota</taxon>
        <taxon>Actinomycetes</taxon>
        <taxon>Micrococcales</taxon>
        <taxon>Microbacteriaceae</taxon>
        <taxon>Microbacterium</taxon>
    </lineage>
</organism>
<evidence type="ECO:0000313" key="2">
    <source>
        <dbReference type="EMBL" id="WQB69946.1"/>
    </source>
</evidence>
<evidence type="ECO:0000313" key="3">
    <source>
        <dbReference type="Proteomes" id="UP001324533"/>
    </source>
</evidence>
<sequence>MSDLGGLDGLDALAQPACPECGTALRDIRRGYRCPACALVFLPDLTPRAAGEDGAQLIRPTSTDTVAPAGS</sequence>
<name>A0ABZ0VB94_9MICO</name>
<accession>A0ABZ0VB94</accession>
<reference evidence="2 3" key="1">
    <citation type="submission" date="2023-06" db="EMBL/GenBank/DDBJ databases">
        <title>Rock-solubilizing bacteria, Microbacterium invictum, promotes re-establishment of vegetation in rocky wasteland by accelerating rock bio-weathering and reshaping soil bacterial community.</title>
        <authorList>
            <person name="Liu C."/>
        </authorList>
    </citation>
    <scope>NUCLEOTIDE SEQUENCE [LARGE SCALE GENOMIC DNA]</scope>
    <source>
        <strain evidence="2 3">X-18</strain>
    </source>
</reference>
<keyword evidence="3" id="KW-1185">Reference proteome</keyword>